<dbReference type="Proteomes" id="UP000464318">
    <property type="component" value="Chromosome"/>
</dbReference>
<proteinExistence type="predicted"/>
<dbReference type="KEGG" id="bcad:DBX24_03235"/>
<evidence type="ECO:0000313" key="2">
    <source>
        <dbReference type="Proteomes" id="UP000464318"/>
    </source>
</evidence>
<accession>A0A6P1QU01</accession>
<keyword evidence="2" id="KW-1185">Reference proteome</keyword>
<dbReference type="EMBL" id="CP029149">
    <property type="protein sequence ID" value="QHN64978.1"/>
    <property type="molecule type" value="Genomic_DNA"/>
</dbReference>
<sequence length="196" mass="23233">MDDKKIYSGQELILNGSSLFYLKKLLRHLAKSFGLFFIWVILMYRLYWFAIFVIWYLSAFLEGLIFLTLHLPFIIYLISSLKKILGERQPRRLSLNERGIMSSEYGLIPWEEVVKISELPSFFGDNDRLIVEVKSPNIYIDRQRDKSRVLKMWQHLSNYNTPIVFLVQNQGVSLESLKNLMQDKLKEYHSSLMNTQ</sequence>
<reference evidence="1 2" key="1">
    <citation type="submission" date="2018-04" db="EMBL/GenBank/DDBJ databases">
        <title>Characteristic and Complete Genome Sequencing of A Novel Member of Infective Endocarditis Causative Bacteria: Bergeyella cardium QL-PH.</title>
        <authorList>
            <person name="Pan H."/>
            <person name="Sun E."/>
            <person name="Zhang Y."/>
        </authorList>
    </citation>
    <scope>NUCLEOTIDE SEQUENCE [LARGE SCALE GENOMIC DNA]</scope>
    <source>
        <strain evidence="1 2">HPQL</strain>
    </source>
</reference>
<dbReference type="AlphaFoldDB" id="A0A6P1QU01"/>
<organism evidence="1 2">
    <name type="scientific">Bergeyella cardium</name>
    <dbReference type="NCBI Taxonomy" id="1585976"/>
    <lineage>
        <taxon>Bacteria</taxon>
        <taxon>Pseudomonadati</taxon>
        <taxon>Bacteroidota</taxon>
        <taxon>Flavobacteriia</taxon>
        <taxon>Flavobacteriales</taxon>
        <taxon>Weeksellaceae</taxon>
        <taxon>Bergeyella</taxon>
    </lineage>
</organism>
<evidence type="ECO:0000313" key="1">
    <source>
        <dbReference type="EMBL" id="QHN64978.1"/>
    </source>
</evidence>
<name>A0A6P1QU01_9FLAO</name>
<gene>
    <name evidence="1" type="ORF">DBX24_03235</name>
</gene>
<dbReference type="RefSeq" id="WP_160223971.1">
    <property type="nucleotide sequence ID" value="NZ_CP029149.1"/>
</dbReference>
<protein>
    <submittedName>
        <fullName evidence="1">Uncharacterized protein</fullName>
    </submittedName>
</protein>